<name>A0ABW5G147_9PSEU</name>
<dbReference type="Pfam" id="PF05193">
    <property type="entry name" value="Peptidase_M16_C"/>
    <property type="match status" value="1"/>
</dbReference>
<dbReference type="Pfam" id="PF00675">
    <property type="entry name" value="Peptidase_M16"/>
    <property type="match status" value="1"/>
</dbReference>
<comment type="caution">
    <text evidence="8">The sequence shown here is derived from an EMBL/GenBank/DDBJ whole genome shotgun (WGS) entry which is preliminary data.</text>
</comment>
<dbReference type="Proteomes" id="UP001597417">
    <property type="component" value="Unassembled WGS sequence"/>
</dbReference>
<dbReference type="SUPFAM" id="SSF63411">
    <property type="entry name" value="LuxS/MPP-like metallohydrolase"/>
    <property type="match status" value="2"/>
</dbReference>
<dbReference type="InterPro" id="IPR011765">
    <property type="entry name" value="Pept_M16_N"/>
</dbReference>
<accession>A0ABW5G147</accession>
<evidence type="ECO:0000259" key="6">
    <source>
        <dbReference type="Pfam" id="PF00675"/>
    </source>
</evidence>
<dbReference type="PANTHER" id="PTHR43690:SF17">
    <property type="entry name" value="PROTEIN YHJJ"/>
    <property type="match status" value="1"/>
</dbReference>
<keyword evidence="2" id="KW-0645">Protease</keyword>
<evidence type="ECO:0000256" key="1">
    <source>
        <dbReference type="ARBA" id="ARBA00007261"/>
    </source>
</evidence>
<dbReference type="Gene3D" id="3.30.830.10">
    <property type="entry name" value="Metalloenzyme, LuxS/M16 peptidase-like"/>
    <property type="match status" value="2"/>
</dbReference>
<protein>
    <submittedName>
        <fullName evidence="8">M16 family metallopeptidase</fullName>
    </submittedName>
</protein>
<evidence type="ECO:0000259" key="7">
    <source>
        <dbReference type="Pfam" id="PF05193"/>
    </source>
</evidence>
<evidence type="ECO:0000256" key="3">
    <source>
        <dbReference type="ARBA" id="ARBA00022801"/>
    </source>
</evidence>
<evidence type="ECO:0000256" key="5">
    <source>
        <dbReference type="ARBA" id="ARBA00023049"/>
    </source>
</evidence>
<keyword evidence="3" id="KW-0378">Hydrolase</keyword>
<organism evidence="8 9">
    <name type="scientific">Amycolatopsis pigmentata</name>
    <dbReference type="NCBI Taxonomy" id="450801"/>
    <lineage>
        <taxon>Bacteria</taxon>
        <taxon>Bacillati</taxon>
        <taxon>Actinomycetota</taxon>
        <taxon>Actinomycetes</taxon>
        <taxon>Pseudonocardiales</taxon>
        <taxon>Pseudonocardiaceae</taxon>
        <taxon>Amycolatopsis</taxon>
    </lineage>
</organism>
<evidence type="ECO:0000313" key="8">
    <source>
        <dbReference type="EMBL" id="MFD2421014.1"/>
    </source>
</evidence>
<sequence length="424" mass="45473">MSESPPLTRLTLDNGLRVVVAENRRVPAVAVNLWYFVGSRNETAGRTGLAHLFEHLMFQGSKNVPNGEHFTLITSLGGTLNATTSFDRTNYFETVPAHALELALWLEADRMATLPHGLTQENLDNQRDVVANERRERMDNVPYGTALENLVGLLFDEGHPYHHMPIGSMADLRAASLSDIHDFFGKHYTPANAVLSVVGDVDAATAADLCARYFGDIPGAPPPARPAHVAAMIDAPRHLDLVEPVPAPAIYLGFVLPEDGTAELDAATVAVTALGRGLGARLHRRLVRTERQAQSASFNVIPLVGGASLAVFAALAVPGASLADIEAGFRAELELFAKSAEAAHDVARAKALLERDRLAELSTLEGVADELSGNTCLFDAPERAYTTVSRLGAVTVQDARNAVAKYLLTPGYAAVRYQTEGASR</sequence>
<feature type="domain" description="Peptidase M16 C-terminal" evidence="7">
    <location>
        <begin position="176"/>
        <end position="352"/>
    </location>
</feature>
<keyword evidence="4" id="KW-0862">Zinc</keyword>
<dbReference type="EMBL" id="JBHUKR010000021">
    <property type="protein sequence ID" value="MFD2421014.1"/>
    <property type="molecule type" value="Genomic_DNA"/>
</dbReference>
<evidence type="ECO:0000256" key="4">
    <source>
        <dbReference type="ARBA" id="ARBA00022833"/>
    </source>
</evidence>
<dbReference type="InterPro" id="IPR011249">
    <property type="entry name" value="Metalloenz_LuxS/M16"/>
</dbReference>
<reference evidence="9" key="1">
    <citation type="journal article" date="2019" name="Int. J. Syst. Evol. Microbiol.">
        <title>The Global Catalogue of Microorganisms (GCM) 10K type strain sequencing project: providing services to taxonomists for standard genome sequencing and annotation.</title>
        <authorList>
            <consortium name="The Broad Institute Genomics Platform"/>
            <consortium name="The Broad Institute Genome Sequencing Center for Infectious Disease"/>
            <person name="Wu L."/>
            <person name="Ma J."/>
        </authorList>
    </citation>
    <scope>NUCLEOTIDE SEQUENCE [LARGE SCALE GENOMIC DNA]</scope>
    <source>
        <strain evidence="9">CGMCC 4.7645</strain>
    </source>
</reference>
<keyword evidence="5" id="KW-0482">Metalloprotease</keyword>
<dbReference type="InterPro" id="IPR050626">
    <property type="entry name" value="Peptidase_M16"/>
</dbReference>
<gene>
    <name evidence="8" type="ORF">ACFSXZ_32270</name>
</gene>
<feature type="domain" description="Peptidase M16 N-terminal" evidence="6">
    <location>
        <begin position="18"/>
        <end position="138"/>
    </location>
</feature>
<dbReference type="InterPro" id="IPR007863">
    <property type="entry name" value="Peptidase_M16_C"/>
</dbReference>
<keyword evidence="9" id="KW-1185">Reference proteome</keyword>
<dbReference type="PANTHER" id="PTHR43690">
    <property type="entry name" value="NARDILYSIN"/>
    <property type="match status" value="1"/>
</dbReference>
<evidence type="ECO:0000313" key="9">
    <source>
        <dbReference type="Proteomes" id="UP001597417"/>
    </source>
</evidence>
<comment type="similarity">
    <text evidence="1">Belongs to the peptidase M16 family.</text>
</comment>
<dbReference type="RefSeq" id="WP_378269370.1">
    <property type="nucleotide sequence ID" value="NZ_JBHUKR010000021.1"/>
</dbReference>
<evidence type="ECO:0000256" key="2">
    <source>
        <dbReference type="ARBA" id="ARBA00022670"/>
    </source>
</evidence>
<proteinExistence type="inferred from homology"/>